<keyword evidence="2" id="KW-1133">Transmembrane helix</keyword>
<protein>
    <submittedName>
        <fullName evidence="3">BPSS1780 family membrane protein</fullName>
    </submittedName>
</protein>
<feature type="compositionally biased region" description="Basic and acidic residues" evidence="1">
    <location>
        <begin position="260"/>
        <end position="273"/>
    </location>
</feature>
<dbReference type="EMBL" id="JBCGCU010000018">
    <property type="protein sequence ID" value="MEM0516426.1"/>
    <property type="molecule type" value="Genomic_DNA"/>
</dbReference>
<comment type="caution">
    <text evidence="3">The sequence shown here is derived from an EMBL/GenBank/DDBJ whole genome shotgun (WGS) entry which is preliminary data.</text>
</comment>
<keyword evidence="2" id="KW-0812">Transmembrane</keyword>
<name>A0ABU9N0W5_9GAMM</name>
<accession>A0ABU9N0W5</accession>
<feature type="transmembrane region" description="Helical" evidence="2">
    <location>
        <begin position="215"/>
        <end position="237"/>
    </location>
</feature>
<feature type="region of interest" description="Disordered" evidence="1">
    <location>
        <begin position="253"/>
        <end position="273"/>
    </location>
</feature>
<dbReference type="Proteomes" id="UP001447008">
    <property type="component" value="Unassembled WGS sequence"/>
</dbReference>
<dbReference type="InterPro" id="IPR047798">
    <property type="entry name" value="BPSS1780-like"/>
</dbReference>
<keyword evidence="4" id="KW-1185">Reference proteome</keyword>
<feature type="transmembrane region" description="Helical" evidence="2">
    <location>
        <begin position="28"/>
        <end position="47"/>
    </location>
</feature>
<evidence type="ECO:0000256" key="1">
    <source>
        <dbReference type="SAM" id="MobiDB-lite"/>
    </source>
</evidence>
<dbReference type="Pfam" id="PF09955">
    <property type="entry name" value="DUF2189"/>
    <property type="match status" value="1"/>
</dbReference>
<gene>
    <name evidence="3" type="ORF">WCN91_13550</name>
</gene>
<dbReference type="RefSeq" id="WP_342679913.1">
    <property type="nucleotide sequence ID" value="NZ_JBCGCU010000018.1"/>
</dbReference>
<feature type="transmembrane region" description="Helical" evidence="2">
    <location>
        <begin position="184"/>
        <end position="209"/>
    </location>
</feature>
<feature type="transmembrane region" description="Helical" evidence="2">
    <location>
        <begin position="146"/>
        <end position="172"/>
    </location>
</feature>
<evidence type="ECO:0000256" key="2">
    <source>
        <dbReference type="SAM" id="Phobius"/>
    </source>
</evidence>
<dbReference type="InterPro" id="IPR018692">
    <property type="entry name" value="DUF2189"/>
</dbReference>
<feature type="transmembrane region" description="Helical" evidence="2">
    <location>
        <begin position="53"/>
        <end position="71"/>
    </location>
</feature>
<organism evidence="3 4">
    <name type="scientific">Pseudoalteromonas qingdaonensis</name>
    <dbReference type="NCBI Taxonomy" id="3131913"/>
    <lineage>
        <taxon>Bacteria</taxon>
        <taxon>Pseudomonadati</taxon>
        <taxon>Pseudomonadota</taxon>
        <taxon>Gammaproteobacteria</taxon>
        <taxon>Alteromonadales</taxon>
        <taxon>Pseudoalteromonadaceae</taxon>
        <taxon>Pseudoalteromonas</taxon>
    </lineage>
</organism>
<keyword evidence="2" id="KW-0472">Membrane</keyword>
<reference evidence="3 4" key="1">
    <citation type="submission" date="2024-03" db="EMBL/GenBank/DDBJ databases">
        <title>Pseudoalteromonas qingdaonensis sp. nov., isolated from the intestines of marine benthic organisms.</title>
        <authorList>
            <person name="Lin X."/>
            <person name="Fang S."/>
            <person name="Hu X."/>
        </authorList>
    </citation>
    <scope>NUCLEOTIDE SEQUENCE [LARGE SCALE GENOMIC DNA]</scope>
    <source>
        <strain evidence="3 4">YIC-827</strain>
    </source>
</reference>
<proteinExistence type="predicted"/>
<feature type="transmembrane region" description="Helical" evidence="2">
    <location>
        <begin position="100"/>
        <end position="126"/>
    </location>
</feature>
<dbReference type="NCBIfam" id="NF041043">
    <property type="entry name" value="BPSS1780_fam"/>
    <property type="match status" value="1"/>
</dbReference>
<evidence type="ECO:0000313" key="4">
    <source>
        <dbReference type="Proteomes" id="UP001447008"/>
    </source>
</evidence>
<sequence>MSIEIRVHKAGAGASWYKAGLDIFQRQPFIFMFMYLFMAAVGMMSFVLPLLKIPAALATPFLLAGFYQAALRRQQGHKVAFADILNVFSQKGRRMLLFRVGLYQMGAALLLGMVSSLLFADAIAVLSQPDIDPQVALQELAQSFSFPAVALILVLFSIYLCAFAFAVPLVYFGGHTSMWEVMKASLLAFYCNMAAMTVYGLIGAALMLVCAILSLIPLLVVMPICYISLFIAFQAIFMPQLQHHEGETATVDRAQNEQAKTQESHSSDGRFDA</sequence>
<evidence type="ECO:0000313" key="3">
    <source>
        <dbReference type="EMBL" id="MEM0516426.1"/>
    </source>
</evidence>